<name>A0A9N9UX71_9HYPO</name>
<dbReference type="OrthoDB" id="5149882at2759"/>
<dbReference type="EMBL" id="CABFNO020001560">
    <property type="protein sequence ID" value="CAH0002498.1"/>
    <property type="molecule type" value="Genomic_DNA"/>
</dbReference>
<accession>A0A9N9UX71</accession>
<comment type="caution">
    <text evidence="2">The sequence shown here is derived from an EMBL/GenBank/DDBJ whole genome shotgun (WGS) entry which is preliminary data.</text>
</comment>
<evidence type="ECO:0000313" key="3">
    <source>
        <dbReference type="Proteomes" id="UP000754883"/>
    </source>
</evidence>
<keyword evidence="3" id="KW-1185">Reference proteome</keyword>
<reference evidence="2" key="1">
    <citation type="submission" date="2021-10" db="EMBL/GenBank/DDBJ databases">
        <authorList>
            <person name="Piombo E."/>
        </authorList>
    </citation>
    <scope>NUCLEOTIDE SEQUENCE</scope>
</reference>
<protein>
    <submittedName>
        <fullName evidence="2">Uncharacterized protein</fullName>
    </submittedName>
</protein>
<feature type="region of interest" description="Disordered" evidence="1">
    <location>
        <begin position="69"/>
        <end position="88"/>
    </location>
</feature>
<organism evidence="2 3">
    <name type="scientific">Clonostachys byssicola</name>
    <dbReference type="NCBI Taxonomy" id="160290"/>
    <lineage>
        <taxon>Eukaryota</taxon>
        <taxon>Fungi</taxon>
        <taxon>Dikarya</taxon>
        <taxon>Ascomycota</taxon>
        <taxon>Pezizomycotina</taxon>
        <taxon>Sordariomycetes</taxon>
        <taxon>Hypocreomycetidae</taxon>
        <taxon>Hypocreales</taxon>
        <taxon>Bionectriaceae</taxon>
        <taxon>Clonostachys</taxon>
    </lineage>
</organism>
<dbReference type="Proteomes" id="UP000754883">
    <property type="component" value="Unassembled WGS sequence"/>
</dbReference>
<evidence type="ECO:0000313" key="2">
    <source>
        <dbReference type="EMBL" id="CAH0002498.1"/>
    </source>
</evidence>
<proteinExistence type="predicted"/>
<dbReference type="AlphaFoldDB" id="A0A9N9UX71"/>
<sequence>MCTYEQRNPGKNIKDANYRMVSVHTEKKPEKGETLKEEHVGVWAPCDGEGDPKDQGGCNTVTQKANINVIPDHTPAAPYNHDDYTVAE</sequence>
<evidence type="ECO:0000256" key="1">
    <source>
        <dbReference type="SAM" id="MobiDB-lite"/>
    </source>
</evidence>
<gene>
    <name evidence="2" type="ORF">CBYS24578_00002050</name>
</gene>